<sequence>MDNFTEGLRCQDVTAGLRNLHPMDASLAALSETQRVGMAAGVAALIRGQDVVEDASNLRTIVAEQLDVPAVAFNSVIDTLEQAQLVTDVKRAGQRVVSFSEKVPFYSDLYTRLGGAWREAAPSGLEQQVLLLVDSLAKSPIARDDLVDRVGLDSGDLDTVLEVTTESQLVQRISLGSDEVLYSPFFGFEQPAYVAEVVRNHGAGELADAFEMVRGEQGLSLARGGEVIADAVKRGLLMAPSVELPNGSNESFAVLPYSLDLRLLRERKPVMDKALAVIACLRTAQHHGGYSNLTAPALVNAIDKLLREGRLNPHSSHERQYRTLNRAGLLRFGPDTMPGGKWVVPILIDTPDNREALTLARDLITHGESMIARQGTPSTLQMLDGSDPYSSPIQTVHRMRQKRHLTDKKWQSAIDKMMGHGSA</sequence>
<dbReference type="EMBL" id="FMYG01000003">
    <property type="protein sequence ID" value="SDC03789.1"/>
    <property type="molecule type" value="Genomic_DNA"/>
</dbReference>
<dbReference type="RefSeq" id="WP_058232033.1">
    <property type="nucleotide sequence ID" value="NZ_FMYG01000003.1"/>
</dbReference>
<organism evidence="1 2">
    <name type="scientific">Microbacterium enclense</name>
    <dbReference type="NCBI Taxonomy" id="993073"/>
    <lineage>
        <taxon>Bacteria</taxon>
        <taxon>Bacillati</taxon>
        <taxon>Actinomycetota</taxon>
        <taxon>Actinomycetes</taxon>
        <taxon>Micrococcales</taxon>
        <taxon>Microbacteriaceae</taxon>
        <taxon>Microbacterium</taxon>
    </lineage>
</organism>
<name>A0A1G6IB83_9MICO</name>
<dbReference type="AlphaFoldDB" id="A0A1G6IB83"/>
<dbReference type="OrthoDB" id="3955334at2"/>
<evidence type="ECO:0000313" key="1">
    <source>
        <dbReference type="EMBL" id="SDC03789.1"/>
    </source>
</evidence>
<accession>A0A1G6IB83</accession>
<proteinExistence type="predicted"/>
<gene>
    <name evidence="1" type="ORF">SAMN05216418_1458</name>
</gene>
<evidence type="ECO:0000313" key="2">
    <source>
        <dbReference type="Proteomes" id="UP000183203"/>
    </source>
</evidence>
<dbReference type="Proteomes" id="UP000183203">
    <property type="component" value="Unassembled WGS sequence"/>
</dbReference>
<protein>
    <submittedName>
        <fullName evidence="1">Uncharacterized protein</fullName>
    </submittedName>
</protein>
<reference evidence="1 2" key="1">
    <citation type="submission" date="2016-09" db="EMBL/GenBank/DDBJ databases">
        <authorList>
            <person name="Capua I."/>
            <person name="De Benedictis P."/>
            <person name="Joannis T."/>
            <person name="Lombin L.H."/>
            <person name="Cattoli G."/>
        </authorList>
    </citation>
    <scope>NUCLEOTIDE SEQUENCE [LARGE SCALE GENOMIC DNA]</scope>
    <source>
        <strain evidence="1 2">NIO-1002</strain>
    </source>
</reference>